<feature type="domain" description="N-acetylmuramidase" evidence="2">
    <location>
        <begin position="92"/>
        <end position="251"/>
    </location>
</feature>
<dbReference type="InterPro" id="IPR024408">
    <property type="entry name" value="Muramidase"/>
</dbReference>
<dbReference type="Pfam" id="PF11860">
    <property type="entry name" value="Muramidase"/>
    <property type="match status" value="1"/>
</dbReference>
<name>A0A0V0QT32_PSEPJ</name>
<organism evidence="3 4">
    <name type="scientific">Pseudocohnilembus persalinus</name>
    <name type="common">Ciliate</name>
    <dbReference type="NCBI Taxonomy" id="266149"/>
    <lineage>
        <taxon>Eukaryota</taxon>
        <taxon>Sar</taxon>
        <taxon>Alveolata</taxon>
        <taxon>Ciliophora</taxon>
        <taxon>Intramacronucleata</taxon>
        <taxon>Oligohymenophorea</taxon>
        <taxon>Scuticociliatia</taxon>
        <taxon>Philasterida</taxon>
        <taxon>Pseudocohnilembidae</taxon>
        <taxon>Pseudocohnilembus</taxon>
    </lineage>
</organism>
<evidence type="ECO:0000259" key="2">
    <source>
        <dbReference type="Pfam" id="PF11860"/>
    </source>
</evidence>
<sequence length="384" mass="45213">MQHTLQLLILSIIINANLISGITLPRRGNVYDSTLEPDLKITKEYPDEQIFFNYLKNFYNSKGKFITEQAQLLRVQEWSLVGAIFMGGLHKRAFLDEKMIVQFDIELFHENFTHKGKDRAKTKIFQDYFKHNHGSSWEFRQSKTQKWKDISLNQRDRQDLHWECLQIAQQLDDTAALLSSSFGITQIRGDLFRFAGYDSVQSLFLALSGSIKEQLLAFTTIIQTKDRCLDNLRDLNFNQFAICQSEPNNSKDKVGETYEGQYATVIKGPVQDTDGETWFQFKFENYQEGWISYQKQNFQIIEVQDQLISNIQVGNSVIFDEYINCRSKIPSEATKYVTQVSEVAKVLDGPRYYFNQYSWYLLEFFETKQQWWCLYKPKYFHKAQ</sequence>
<accession>A0A0V0QT32</accession>
<dbReference type="Proteomes" id="UP000054937">
    <property type="component" value="Unassembled WGS sequence"/>
</dbReference>
<comment type="caution">
    <text evidence="3">The sequence shown here is derived from an EMBL/GenBank/DDBJ whole genome shotgun (WGS) entry which is preliminary data.</text>
</comment>
<dbReference type="AlphaFoldDB" id="A0A0V0QT32"/>
<evidence type="ECO:0000313" key="3">
    <source>
        <dbReference type="EMBL" id="KRX05382.1"/>
    </source>
</evidence>
<reference evidence="3 4" key="1">
    <citation type="journal article" date="2015" name="Sci. Rep.">
        <title>Genome of the facultative scuticociliatosis pathogen Pseudocohnilembus persalinus provides insight into its virulence through horizontal gene transfer.</title>
        <authorList>
            <person name="Xiong J."/>
            <person name="Wang G."/>
            <person name="Cheng J."/>
            <person name="Tian M."/>
            <person name="Pan X."/>
            <person name="Warren A."/>
            <person name="Jiang C."/>
            <person name="Yuan D."/>
            <person name="Miao W."/>
        </authorList>
    </citation>
    <scope>NUCLEOTIDE SEQUENCE [LARGE SCALE GENOMIC DNA]</scope>
    <source>
        <strain evidence="3">36N120E</strain>
    </source>
</reference>
<evidence type="ECO:0000313" key="4">
    <source>
        <dbReference type="Proteomes" id="UP000054937"/>
    </source>
</evidence>
<evidence type="ECO:0000256" key="1">
    <source>
        <dbReference type="SAM" id="SignalP"/>
    </source>
</evidence>
<proteinExistence type="predicted"/>
<dbReference type="EMBL" id="LDAU01000109">
    <property type="protein sequence ID" value="KRX05382.1"/>
    <property type="molecule type" value="Genomic_DNA"/>
</dbReference>
<keyword evidence="1" id="KW-0732">Signal</keyword>
<gene>
    <name evidence="3" type="ORF">PPERSA_00683</name>
</gene>
<feature type="signal peptide" evidence="1">
    <location>
        <begin position="1"/>
        <end position="21"/>
    </location>
</feature>
<protein>
    <recommendedName>
        <fullName evidence="2">N-acetylmuramidase domain-containing protein</fullName>
    </recommendedName>
</protein>
<feature type="chain" id="PRO_5006867580" description="N-acetylmuramidase domain-containing protein" evidence="1">
    <location>
        <begin position="22"/>
        <end position="384"/>
    </location>
</feature>
<keyword evidence="4" id="KW-1185">Reference proteome</keyword>
<dbReference type="InParanoid" id="A0A0V0QT32"/>